<dbReference type="AlphaFoldDB" id="A0A2K3JQ11"/>
<evidence type="ECO:0000313" key="3">
    <source>
        <dbReference type="Proteomes" id="UP000236291"/>
    </source>
</evidence>
<evidence type="ECO:0000313" key="2">
    <source>
        <dbReference type="EMBL" id="PNX56117.1"/>
    </source>
</evidence>
<sequence length="75" mass="8261">TLLLRRGLLLRRDRFFSYAIVVVAVSPVLQLPLLLALPPTFKHSFTSSGITCPSSATFVPESDSARFHTNNESEA</sequence>
<evidence type="ECO:0000256" key="1">
    <source>
        <dbReference type="SAM" id="Phobius"/>
    </source>
</evidence>
<dbReference type="Proteomes" id="UP000236291">
    <property type="component" value="Unassembled WGS sequence"/>
</dbReference>
<organism evidence="2 3">
    <name type="scientific">Trifolium pratense</name>
    <name type="common">Red clover</name>
    <dbReference type="NCBI Taxonomy" id="57577"/>
    <lineage>
        <taxon>Eukaryota</taxon>
        <taxon>Viridiplantae</taxon>
        <taxon>Streptophyta</taxon>
        <taxon>Embryophyta</taxon>
        <taxon>Tracheophyta</taxon>
        <taxon>Spermatophyta</taxon>
        <taxon>Magnoliopsida</taxon>
        <taxon>eudicotyledons</taxon>
        <taxon>Gunneridae</taxon>
        <taxon>Pentapetalae</taxon>
        <taxon>rosids</taxon>
        <taxon>fabids</taxon>
        <taxon>Fabales</taxon>
        <taxon>Fabaceae</taxon>
        <taxon>Papilionoideae</taxon>
        <taxon>50 kb inversion clade</taxon>
        <taxon>NPAAA clade</taxon>
        <taxon>Hologalegina</taxon>
        <taxon>IRL clade</taxon>
        <taxon>Trifolieae</taxon>
        <taxon>Trifolium</taxon>
    </lineage>
</organism>
<reference evidence="2 3" key="2">
    <citation type="journal article" date="2017" name="Front. Plant Sci.">
        <title>Gene Classification and Mining of Molecular Markers Useful in Red Clover (Trifolium pratense) Breeding.</title>
        <authorList>
            <person name="Istvanek J."/>
            <person name="Dluhosova J."/>
            <person name="Dluhos P."/>
            <person name="Patkova L."/>
            <person name="Nedelnik J."/>
            <person name="Repkova J."/>
        </authorList>
    </citation>
    <scope>NUCLEOTIDE SEQUENCE [LARGE SCALE GENOMIC DNA]</scope>
    <source>
        <strain evidence="3">cv. Tatra</strain>
        <tissue evidence="2">Young leaves</tissue>
    </source>
</reference>
<keyword evidence="1" id="KW-1133">Transmembrane helix</keyword>
<dbReference type="EMBL" id="ASHM01118402">
    <property type="protein sequence ID" value="PNX56117.1"/>
    <property type="molecule type" value="Genomic_DNA"/>
</dbReference>
<proteinExistence type="predicted"/>
<protein>
    <submittedName>
        <fullName evidence="2">Uncharacterized protein</fullName>
    </submittedName>
</protein>
<keyword evidence="1" id="KW-0472">Membrane</keyword>
<name>A0A2K3JQ11_TRIPR</name>
<feature type="transmembrane region" description="Helical" evidence="1">
    <location>
        <begin position="15"/>
        <end position="37"/>
    </location>
</feature>
<feature type="non-terminal residue" evidence="2">
    <location>
        <position position="1"/>
    </location>
</feature>
<reference evidence="2 3" key="1">
    <citation type="journal article" date="2014" name="Am. J. Bot.">
        <title>Genome assembly and annotation for red clover (Trifolium pratense; Fabaceae).</title>
        <authorList>
            <person name="Istvanek J."/>
            <person name="Jaros M."/>
            <person name="Krenek A."/>
            <person name="Repkova J."/>
        </authorList>
    </citation>
    <scope>NUCLEOTIDE SEQUENCE [LARGE SCALE GENOMIC DNA]</scope>
    <source>
        <strain evidence="3">cv. Tatra</strain>
        <tissue evidence="2">Young leaves</tissue>
    </source>
</reference>
<gene>
    <name evidence="2" type="ORF">L195_g058051</name>
</gene>
<keyword evidence="1" id="KW-0812">Transmembrane</keyword>
<accession>A0A2K3JQ11</accession>
<comment type="caution">
    <text evidence="2">The sequence shown here is derived from an EMBL/GenBank/DDBJ whole genome shotgun (WGS) entry which is preliminary data.</text>
</comment>